<organism evidence="7 8">
    <name type="scientific">Sphaerotilus hippei</name>
    <dbReference type="NCBI Taxonomy" id="744406"/>
    <lineage>
        <taxon>Bacteria</taxon>
        <taxon>Pseudomonadati</taxon>
        <taxon>Pseudomonadota</taxon>
        <taxon>Betaproteobacteria</taxon>
        <taxon>Burkholderiales</taxon>
        <taxon>Sphaerotilaceae</taxon>
        <taxon>Sphaerotilus</taxon>
    </lineage>
</organism>
<comment type="caution">
    <text evidence="7">The sequence shown here is derived from an EMBL/GenBank/DDBJ whole genome shotgun (WGS) entry which is preliminary data.</text>
</comment>
<dbReference type="Gene3D" id="1.10.10.10">
    <property type="entry name" value="Winged helix-like DNA-binding domain superfamily/Winged helix DNA-binding domain"/>
    <property type="match status" value="1"/>
</dbReference>
<proteinExistence type="inferred from homology"/>
<protein>
    <submittedName>
        <fullName evidence="7">LysR family transcriptional regulator</fullName>
    </submittedName>
</protein>
<dbReference type="Gene3D" id="3.40.190.290">
    <property type="match status" value="1"/>
</dbReference>
<evidence type="ECO:0000256" key="4">
    <source>
        <dbReference type="ARBA" id="ARBA00023159"/>
    </source>
</evidence>
<dbReference type="GO" id="GO:0003677">
    <property type="term" value="F:DNA binding"/>
    <property type="evidence" value="ECO:0007669"/>
    <property type="project" value="UniProtKB-KW"/>
</dbReference>
<feature type="domain" description="HTH lysR-type" evidence="6">
    <location>
        <begin position="2"/>
        <end position="59"/>
    </location>
</feature>
<dbReference type="PANTHER" id="PTHR30293:SF2">
    <property type="entry name" value="TRANSCRIPTIONAL ACTIVATOR PROTEIN NHAR"/>
    <property type="match status" value="1"/>
</dbReference>
<evidence type="ECO:0000256" key="5">
    <source>
        <dbReference type="ARBA" id="ARBA00023163"/>
    </source>
</evidence>
<dbReference type="Proteomes" id="UP000247811">
    <property type="component" value="Unassembled WGS sequence"/>
</dbReference>
<reference evidence="7 8" key="1">
    <citation type="submission" date="2018-05" db="EMBL/GenBank/DDBJ databases">
        <title>Genomic Encyclopedia of Type Strains, Phase IV (KMG-IV): sequencing the most valuable type-strain genomes for metagenomic binning, comparative biology and taxonomic classification.</title>
        <authorList>
            <person name="Goeker M."/>
        </authorList>
    </citation>
    <scope>NUCLEOTIDE SEQUENCE [LARGE SCALE GENOMIC DNA]</scope>
    <source>
        <strain evidence="7 8">DSM 566</strain>
    </source>
</reference>
<sequence length="307" mass="33765">MINFKHLYYFWATAKAGGVMRAGEQLHTTPQTLSTQIKLLEESLDCALFRKSGRRLELTDDGRVALGYADQIFALGTELETAIGKVRHRETVLDFRVGIADQVPKSIAYRLLEPALDGPDPVRLICHEGKLQDLLAQLAVHRLDLVIADEAMGKNLSVKAFSHALGTTAMSFFATPALRDALQGEFPACLEGAPMLVQGATSAMRQRLDIWLAEHRLRPRLVGEFDDAALLKAFGAEGRGIFMSPTVLEAETCEQYGVEILGQSRVLVEEFFAISVERRITHPCVAAITEAAREHFLAPRPAAPVTT</sequence>
<evidence type="ECO:0000256" key="1">
    <source>
        <dbReference type="ARBA" id="ARBA00009437"/>
    </source>
</evidence>
<dbReference type="SUPFAM" id="SSF53850">
    <property type="entry name" value="Periplasmic binding protein-like II"/>
    <property type="match status" value="1"/>
</dbReference>
<dbReference type="InterPro" id="IPR005119">
    <property type="entry name" value="LysR_subst-bd"/>
</dbReference>
<name>A0A318H5H6_9BURK</name>
<comment type="similarity">
    <text evidence="1">Belongs to the LysR transcriptional regulatory family.</text>
</comment>
<evidence type="ECO:0000256" key="3">
    <source>
        <dbReference type="ARBA" id="ARBA00023125"/>
    </source>
</evidence>
<dbReference type="SUPFAM" id="SSF46785">
    <property type="entry name" value="Winged helix' DNA-binding domain"/>
    <property type="match status" value="1"/>
</dbReference>
<dbReference type="Pfam" id="PF03466">
    <property type="entry name" value="LysR_substrate"/>
    <property type="match status" value="1"/>
</dbReference>
<dbReference type="InterPro" id="IPR036388">
    <property type="entry name" value="WH-like_DNA-bd_sf"/>
</dbReference>
<dbReference type="GO" id="GO:0003700">
    <property type="term" value="F:DNA-binding transcription factor activity"/>
    <property type="evidence" value="ECO:0007669"/>
    <property type="project" value="InterPro"/>
</dbReference>
<dbReference type="InterPro" id="IPR000847">
    <property type="entry name" value="LysR_HTH_N"/>
</dbReference>
<accession>A0A318H5H6</accession>
<dbReference type="AlphaFoldDB" id="A0A318H5H6"/>
<dbReference type="Pfam" id="PF00126">
    <property type="entry name" value="HTH_1"/>
    <property type="match status" value="1"/>
</dbReference>
<dbReference type="EMBL" id="QJJS01000001">
    <property type="protein sequence ID" value="PXW99296.1"/>
    <property type="molecule type" value="Genomic_DNA"/>
</dbReference>
<dbReference type="NCBIfam" id="NF008284">
    <property type="entry name" value="PRK11062.1"/>
    <property type="match status" value="1"/>
</dbReference>
<dbReference type="GO" id="GO:2000142">
    <property type="term" value="P:regulation of DNA-templated transcription initiation"/>
    <property type="evidence" value="ECO:0007669"/>
    <property type="project" value="TreeGrafter"/>
</dbReference>
<dbReference type="InterPro" id="IPR036390">
    <property type="entry name" value="WH_DNA-bd_sf"/>
</dbReference>
<evidence type="ECO:0000259" key="6">
    <source>
        <dbReference type="PROSITE" id="PS50931"/>
    </source>
</evidence>
<keyword evidence="3" id="KW-0238">DNA-binding</keyword>
<dbReference type="PANTHER" id="PTHR30293">
    <property type="entry name" value="TRANSCRIPTIONAL REGULATORY PROTEIN NAC-RELATED"/>
    <property type="match status" value="1"/>
</dbReference>
<keyword evidence="5" id="KW-0804">Transcription</keyword>
<keyword evidence="2" id="KW-0805">Transcription regulation</keyword>
<evidence type="ECO:0000256" key="2">
    <source>
        <dbReference type="ARBA" id="ARBA00023015"/>
    </source>
</evidence>
<gene>
    <name evidence="7" type="ORF">C7444_101126</name>
</gene>
<evidence type="ECO:0000313" key="7">
    <source>
        <dbReference type="EMBL" id="PXW99296.1"/>
    </source>
</evidence>
<keyword evidence="8" id="KW-1185">Reference proteome</keyword>
<evidence type="ECO:0000313" key="8">
    <source>
        <dbReference type="Proteomes" id="UP000247811"/>
    </source>
</evidence>
<keyword evidence="4" id="KW-0010">Activator</keyword>
<dbReference type="PROSITE" id="PS50931">
    <property type="entry name" value="HTH_LYSR"/>
    <property type="match status" value="1"/>
</dbReference>